<organism evidence="1 2">
    <name type="scientific">Rhizobium aquaticum</name>
    <dbReference type="NCBI Taxonomy" id="1549636"/>
    <lineage>
        <taxon>Bacteria</taxon>
        <taxon>Pseudomonadati</taxon>
        <taxon>Pseudomonadota</taxon>
        <taxon>Alphaproteobacteria</taxon>
        <taxon>Hyphomicrobiales</taxon>
        <taxon>Rhizobiaceae</taxon>
        <taxon>Rhizobium/Agrobacterium group</taxon>
        <taxon>Rhizobium</taxon>
    </lineage>
</organism>
<keyword evidence="2" id="KW-1185">Reference proteome</keyword>
<proteinExistence type="predicted"/>
<evidence type="ECO:0000313" key="2">
    <source>
        <dbReference type="Proteomes" id="UP001549047"/>
    </source>
</evidence>
<gene>
    <name evidence="1" type="ORF">ABID16_001375</name>
</gene>
<dbReference type="EMBL" id="JBEPMB010000001">
    <property type="protein sequence ID" value="MET3613070.1"/>
    <property type="molecule type" value="Genomic_DNA"/>
</dbReference>
<evidence type="ECO:0000313" key="1">
    <source>
        <dbReference type="EMBL" id="MET3613070.1"/>
    </source>
</evidence>
<sequence length="168" mass="18429">MKTRLIVPLLAALCLAGCQRGDETQPLKLSGKLFIFNYRVSKATYNLAFDFQGKIPDGSYVEASFENPAGGEPLKITQKIFPFWEKLALESPPLRCVVKDRPYKVAVSLFGPDAKQIQTVETTVISSLDETILPKNSIVVGPAYDMNPKVFVKGGEADFSPDTDCPKA</sequence>
<name>A0ABV2IZ79_9HYPH</name>
<protein>
    <recommendedName>
        <fullName evidence="3">DUF3304 domain-containing protein</fullName>
    </recommendedName>
</protein>
<comment type="caution">
    <text evidence="1">The sequence shown here is derived from an EMBL/GenBank/DDBJ whole genome shotgun (WGS) entry which is preliminary data.</text>
</comment>
<reference evidence="1 2" key="1">
    <citation type="submission" date="2024-06" db="EMBL/GenBank/DDBJ databases">
        <title>Genomic Encyclopedia of Type Strains, Phase IV (KMG-IV): sequencing the most valuable type-strain genomes for metagenomic binning, comparative biology and taxonomic classification.</title>
        <authorList>
            <person name="Goeker M."/>
        </authorList>
    </citation>
    <scope>NUCLEOTIDE SEQUENCE [LARGE SCALE GENOMIC DNA]</scope>
    <source>
        <strain evidence="1 2">DSM 29780</strain>
    </source>
</reference>
<accession>A0ABV2IZ79</accession>
<dbReference type="RefSeq" id="WP_354555568.1">
    <property type="nucleotide sequence ID" value="NZ_JBEPMB010000001.1"/>
</dbReference>
<evidence type="ECO:0008006" key="3">
    <source>
        <dbReference type="Google" id="ProtNLM"/>
    </source>
</evidence>
<dbReference type="Proteomes" id="UP001549047">
    <property type="component" value="Unassembled WGS sequence"/>
</dbReference>